<dbReference type="SUPFAM" id="SSF109604">
    <property type="entry name" value="HD-domain/PDEase-like"/>
    <property type="match status" value="1"/>
</dbReference>
<dbReference type="InterPro" id="IPR050135">
    <property type="entry name" value="dGTPase-like"/>
</dbReference>
<dbReference type="KEGG" id="pcx:LPB68_11820"/>
<dbReference type="FunFam" id="1.10.3210.10:FF:000014">
    <property type="entry name" value="HD domain-containing protein"/>
    <property type="match status" value="1"/>
</dbReference>
<dbReference type="OrthoDB" id="9803619at2"/>
<dbReference type="InterPro" id="IPR003607">
    <property type="entry name" value="HD/PDEase_dom"/>
</dbReference>
<dbReference type="EMBL" id="LSFN01000043">
    <property type="protein sequence ID" value="OAB71188.1"/>
    <property type="molecule type" value="Genomic_DNA"/>
</dbReference>
<dbReference type="PROSITE" id="PS51831">
    <property type="entry name" value="HD"/>
    <property type="match status" value="1"/>
</dbReference>
<dbReference type="PANTHER" id="PTHR11373">
    <property type="entry name" value="DEOXYNUCLEOSIDE TRIPHOSPHATE TRIPHOSPHOHYDROLASE"/>
    <property type="match status" value="1"/>
</dbReference>
<dbReference type="GO" id="GO:0006203">
    <property type="term" value="P:dGTP catabolic process"/>
    <property type="evidence" value="ECO:0007669"/>
    <property type="project" value="TreeGrafter"/>
</dbReference>
<reference evidence="2 3" key="1">
    <citation type="submission" date="2016-02" db="EMBL/GenBank/DDBJ databases">
        <title>Paenibacillus sp. LPB0068, isolated from Crassostrea gigas.</title>
        <authorList>
            <person name="Shin S.-K."/>
            <person name="Yi H."/>
        </authorList>
    </citation>
    <scope>NUCLEOTIDE SEQUENCE [LARGE SCALE GENOMIC DNA]</scope>
    <source>
        <strain evidence="2 3">LPB0068</strain>
    </source>
</reference>
<keyword evidence="3" id="KW-1185">Reference proteome</keyword>
<dbReference type="CDD" id="cd00077">
    <property type="entry name" value="HDc"/>
    <property type="match status" value="1"/>
</dbReference>
<protein>
    <recommendedName>
        <fullName evidence="1">HD domain-containing protein</fullName>
    </recommendedName>
</protein>
<dbReference type="STRING" id="1763538.LPB68_11820"/>
<dbReference type="InterPro" id="IPR045509">
    <property type="entry name" value="HD_assoc_2"/>
</dbReference>
<dbReference type="Gene3D" id="1.10.3210.10">
    <property type="entry name" value="Hypothetical protein af1432"/>
    <property type="match status" value="1"/>
</dbReference>
<name>A0A167ALZ2_9BACL</name>
<dbReference type="InterPro" id="IPR006674">
    <property type="entry name" value="HD_domain"/>
</dbReference>
<gene>
    <name evidence="2" type="ORF">PNBC_20520</name>
</gene>
<feature type="domain" description="HD" evidence="1">
    <location>
        <begin position="58"/>
        <end position="176"/>
    </location>
</feature>
<proteinExistence type="predicted"/>
<dbReference type="Proteomes" id="UP000077134">
    <property type="component" value="Unassembled WGS sequence"/>
</dbReference>
<accession>A0A167ALZ2</accession>
<dbReference type="RefSeq" id="WP_068661299.1">
    <property type="nucleotide sequence ID" value="NZ_CP017770.1"/>
</dbReference>
<evidence type="ECO:0000259" key="1">
    <source>
        <dbReference type="PROSITE" id="PS51831"/>
    </source>
</evidence>
<dbReference type="AlphaFoldDB" id="A0A167ALZ2"/>
<dbReference type="SMART" id="SM00471">
    <property type="entry name" value="HDc"/>
    <property type="match status" value="1"/>
</dbReference>
<evidence type="ECO:0000313" key="3">
    <source>
        <dbReference type="Proteomes" id="UP000077134"/>
    </source>
</evidence>
<evidence type="ECO:0000313" key="2">
    <source>
        <dbReference type="EMBL" id="OAB71188.1"/>
    </source>
</evidence>
<dbReference type="PANTHER" id="PTHR11373:SF4">
    <property type="entry name" value="DEOXYNUCLEOSIDE TRIPHOSPHATE TRIPHOSPHOHYDROLASE SAMHD1"/>
    <property type="match status" value="1"/>
</dbReference>
<organism evidence="2 3">
    <name type="scientific">Paenibacillus crassostreae</name>
    <dbReference type="NCBI Taxonomy" id="1763538"/>
    <lineage>
        <taxon>Bacteria</taxon>
        <taxon>Bacillati</taxon>
        <taxon>Bacillota</taxon>
        <taxon>Bacilli</taxon>
        <taxon>Bacillales</taxon>
        <taxon>Paenibacillaceae</taxon>
        <taxon>Paenibacillus</taxon>
    </lineage>
</organism>
<dbReference type="Pfam" id="PF01966">
    <property type="entry name" value="HD"/>
    <property type="match status" value="1"/>
</dbReference>
<dbReference type="Pfam" id="PF19276">
    <property type="entry name" value="HD_assoc_2"/>
    <property type="match status" value="1"/>
</dbReference>
<dbReference type="GO" id="GO:0008832">
    <property type="term" value="F:dGTPase activity"/>
    <property type="evidence" value="ECO:0007669"/>
    <property type="project" value="TreeGrafter"/>
</dbReference>
<comment type="caution">
    <text evidence="2">The sequence shown here is derived from an EMBL/GenBank/DDBJ whole genome shotgun (WGS) entry which is preliminary data.</text>
</comment>
<sequence>MMNLLNEEKVFKDPVHNYIHVQDMTIWRLINTNEFQRLRRIRQLGTSYLTFHGAEHSRFSHSLGVYEITRQIISLFERNHYSDWPKEEKLLTLCAALLHDLGHGPFSHSIEEAFDMNHEDWTIRILLGNTQIHDILSEVSYGFADKVASVIARTYHKPIVVNLVSSALDADRMDYLLRDAYYTGVNYGTIDIDRIIRVLRPHQGRIVVKESGMHAVEDYLMARYQMYWQVYFHPVTRSSEIVLKLIFKRAKDLYNNGYTFEFMIAPLVSLFEDKVTVEQYLKLDEALIQTVFMQWISEKDPILSELCSRFMHRRLYKYVELEPLELEMVHEIIQVFRQCGLNPDYDVAIDSPSDLPYDVFHSGDEVSQKQILLLDRQERLMEISEVSEIVRSISGLQHGKFRLYYPEEKINAVISSFPMAIAHIFTP</sequence>